<sequence length="74" mass="7904">MRWPWVFLTAALLITTLPEPGVAYIVGDAVNSGRKTAFAAIAGAVAGNLVAMLLSLKSPSHKWNKWVLDNVARG</sequence>
<keyword evidence="1" id="KW-0472">Membrane</keyword>
<dbReference type="STRING" id="886293.Sinac_4110"/>
<keyword evidence="1" id="KW-1133">Transmembrane helix</keyword>
<gene>
    <name evidence="2" type="ordered locus">Sinac_4110</name>
</gene>
<dbReference type="Proteomes" id="UP000010798">
    <property type="component" value="Chromosome"/>
</dbReference>
<dbReference type="EMBL" id="CP003364">
    <property type="protein sequence ID" value="AGA28324.1"/>
    <property type="molecule type" value="Genomic_DNA"/>
</dbReference>
<keyword evidence="3" id="KW-1185">Reference proteome</keyword>
<proteinExistence type="predicted"/>
<evidence type="ECO:0000313" key="3">
    <source>
        <dbReference type="Proteomes" id="UP000010798"/>
    </source>
</evidence>
<keyword evidence="1" id="KW-0812">Transmembrane</keyword>
<evidence type="ECO:0000313" key="2">
    <source>
        <dbReference type="EMBL" id="AGA28324.1"/>
    </source>
</evidence>
<dbReference type="HOGENOM" id="CLU_2685851_0_0_0"/>
<accession>L0DG23</accession>
<feature type="transmembrane region" description="Helical" evidence="1">
    <location>
        <begin position="39"/>
        <end position="56"/>
    </location>
</feature>
<protein>
    <recommendedName>
        <fullName evidence="4">Threonine efflux protein</fullName>
    </recommendedName>
</protein>
<evidence type="ECO:0000256" key="1">
    <source>
        <dbReference type="SAM" id="Phobius"/>
    </source>
</evidence>
<organism evidence="2 3">
    <name type="scientific">Singulisphaera acidiphila (strain ATCC BAA-1392 / DSM 18658 / VKM B-2454 / MOB10)</name>
    <dbReference type="NCBI Taxonomy" id="886293"/>
    <lineage>
        <taxon>Bacteria</taxon>
        <taxon>Pseudomonadati</taxon>
        <taxon>Planctomycetota</taxon>
        <taxon>Planctomycetia</taxon>
        <taxon>Isosphaerales</taxon>
        <taxon>Isosphaeraceae</taxon>
        <taxon>Singulisphaera</taxon>
    </lineage>
</organism>
<evidence type="ECO:0008006" key="4">
    <source>
        <dbReference type="Google" id="ProtNLM"/>
    </source>
</evidence>
<dbReference type="KEGG" id="saci:Sinac_4110"/>
<name>L0DG23_SINAD</name>
<reference evidence="2 3" key="1">
    <citation type="submission" date="2012-02" db="EMBL/GenBank/DDBJ databases">
        <title>Complete sequence of chromosome of Singulisphaera acidiphila DSM 18658.</title>
        <authorList>
            <consortium name="US DOE Joint Genome Institute (JGI-PGF)"/>
            <person name="Lucas S."/>
            <person name="Copeland A."/>
            <person name="Lapidus A."/>
            <person name="Glavina del Rio T."/>
            <person name="Dalin E."/>
            <person name="Tice H."/>
            <person name="Bruce D."/>
            <person name="Goodwin L."/>
            <person name="Pitluck S."/>
            <person name="Peters L."/>
            <person name="Ovchinnikova G."/>
            <person name="Chertkov O."/>
            <person name="Kyrpides N."/>
            <person name="Mavromatis K."/>
            <person name="Ivanova N."/>
            <person name="Brettin T."/>
            <person name="Detter J.C."/>
            <person name="Han C."/>
            <person name="Larimer F."/>
            <person name="Land M."/>
            <person name="Hauser L."/>
            <person name="Markowitz V."/>
            <person name="Cheng J.-F."/>
            <person name="Hugenholtz P."/>
            <person name="Woyke T."/>
            <person name="Wu D."/>
            <person name="Tindall B."/>
            <person name="Pomrenke H."/>
            <person name="Brambilla E."/>
            <person name="Klenk H.-P."/>
            <person name="Eisen J.A."/>
        </authorList>
    </citation>
    <scope>NUCLEOTIDE SEQUENCE [LARGE SCALE GENOMIC DNA]</scope>
    <source>
        <strain evidence="3">ATCC BAA-1392 / DSM 18658 / VKM B-2454 / MOB10</strain>
    </source>
</reference>
<dbReference type="AlphaFoldDB" id="L0DG23"/>